<feature type="region of interest" description="Disordered" evidence="1">
    <location>
        <begin position="162"/>
        <end position="257"/>
    </location>
</feature>
<keyword evidence="4" id="KW-1185">Reference proteome</keyword>
<feature type="transmembrane region" description="Helical" evidence="2">
    <location>
        <begin position="109"/>
        <end position="131"/>
    </location>
</feature>
<dbReference type="VEuPathDB" id="FungiDB:PSHT_09708"/>
<keyword evidence="2" id="KW-1133">Transmembrane helix</keyword>
<accession>A0A2S4UIY1</accession>
<evidence type="ECO:0000256" key="2">
    <source>
        <dbReference type="SAM" id="Phobius"/>
    </source>
</evidence>
<dbReference type="Proteomes" id="UP000239156">
    <property type="component" value="Unassembled WGS sequence"/>
</dbReference>
<feature type="compositionally biased region" description="Basic and acidic residues" evidence="1">
    <location>
        <begin position="162"/>
        <end position="172"/>
    </location>
</feature>
<proteinExistence type="predicted"/>
<feature type="region of interest" description="Disordered" evidence="1">
    <location>
        <begin position="1"/>
        <end position="22"/>
    </location>
</feature>
<dbReference type="VEuPathDB" id="FungiDB:PSTT_15147"/>
<feature type="compositionally biased region" description="Low complexity" evidence="1">
    <location>
        <begin position="1"/>
        <end position="20"/>
    </location>
</feature>
<dbReference type="EMBL" id="PKSL01000266">
    <property type="protein sequence ID" value="POV97272.1"/>
    <property type="molecule type" value="Genomic_DNA"/>
</dbReference>
<feature type="transmembrane region" description="Helical" evidence="2">
    <location>
        <begin position="275"/>
        <end position="292"/>
    </location>
</feature>
<organism evidence="3 4">
    <name type="scientific">Puccinia striiformis</name>
    <dbReference type="NCBI Taxonomy" id="27350"/>
    <lineage>
        <taxon>Eukaryota</taxon>
        <taxon>Fungi</taxon>
        <taxon>Dikarya</taxon>
        <taxon>Basidiomycota</taxon>
        <taxon>Pucciniomycotina</taxon>
        <taxon>Pucciniomycetes</taxon>
        <taxon>Pucciniales</taxon>
        <taxon>Pucciniaceae</taxon>
        <taxon>Puccinia</taxon>
    </lineage>
</organism>
<feature type="compositionally biased region" description="Polar residues" evidence="1">
    <location>
        <begin position="173"/>
        <end position="192"/>
    </location>
</feature>
<protein>
    <submittedName>
        <fullName evidence="3">Uncharacterized protein</fullName>
    </submittedName>
</protein>
<comment type="caution">
    <text evidence="3">The sequence shown here is derived from an EMBL/GenBank/DDBJ whole genome shotgun (WGS) entry which is preliminary data.</text>
</comment>
<keyword evidence="2" id="KW-0812">Transmembrane</keyword>
<feature type="compositionally biased region" description="Polar residues" evidence="1">
    <location>
        <begin position="209"/>
        <end position="227"/>
    </location>
</feature>
<name>A0A2S4UIY1_9BASI</name>
<sequence>MPLLVMSSSALMDGSSSTGSDSPIEFSLTNGQVMENPSRFNLNPTDRLLLEEGRTSMINRTRYGFLLGATLSPLPLFRGQYAISNLRNLPPLIDRVTQKPNPMVIRARLFWIAQSVVLTTIGSGLGTWLGFKLGLRSMENSLSSLPGSRQRVMEAFNQARQELESEPLDHQSHISPVSRTTKTSHKPTSINNENHDRSFQEQEEDLLKPSSSPTLSNTSHQHSNPAHSKQEPTRSSRWEELRRSPQPHPSTWQTIRRTKLTNNPSQFLSSLKSNIIIIIIIIIIGIGNRASLPSNLQIQIYLNLRMNSKNYSNVNVILALVLLIPLTVIPPQKLESCFLIHYCQ</sequence>
<keyword evidence="2" id="KW-0472">Membrane</keyword>
<feature type="compositionally biased region" description="Basic and acidic residues" evidence="1">
    <location>
        <begin position="228"/>
        <end position="243"/>
    </location>
</feature>
<evidence type="ECO:0000256" key="1">
    <source>
        <dbReference type="SAM" id="MobiDB-lite"/>
    </source>
</evidence>
<evidence type="ECO:0000313" key="3">
    <source>
        <dbReference type="EMBL" id="POV97272.1"/>
    </source>
</evidence>
<reference evidence="3" key="1">
    <citation type="submission" date="2017-12" db="EMBL/GenBank/DDBJ databases">
        <title>Gene loss provides genomic basis for host adaptation in cereal stripe rust fungi.</title>
        <authorList>
            <person name="Xia C."/>
        </authorList>
    </citation>
    <scope>NUCLEOTIDE SEQUENCE [LARGE SCALE GENOMIC DNA]</scope>
    <source>
        <strain evidence="3">93-210</strain>
    </source>
</reference>
<feature type="transmembrane region" description="Helical" evidence="2">
    <location>
        <begin position="312"/>
        <end position="329"/>
    </location>
</feature>
<gene>
    <name evidence="3" type="ORF">PSTT_15147</name>
</gene>
<evidence type="ECO:0000313" key="4">
    <source>
        <dbReference type="Proteomes" id="UP000239156"/>
    </source>
</evidence>
<dbReference type="AlphaFoldDB" id="A0A2S4UIY1"/>